<sequence>MLRLKKTGPNESFFDAFRQQYALQLAAILSVSLISSFGTLSSVVLLHRFLTVEVIFGVLAPIGAVITAFAGAFLSLKRKN</sequence>
<proteinExistence type="predicted"/>
<accession>A0A850Q5R8</accession>
<name>A0A850Q5R8_9RHOB</name>
<comment type="caution">
    <text evidence="2">The sequence shown here is derived from an EMBL/GenBank/DDBJ whole genome shotgun (WGS) entry which is preliminary data.</text>
</comment>
<gene>
    <name evidence="2" type="ORF">HJ536_13955</name>
</gene>
<keyword evidence="1" id="KW-0812">Transmembrane</keyword>
<organism evidence="2 3">
    <name type="scientific">Donghicola mangrovi</name>
    <dbReference type="NCBI Taxonomy" id="2729614"/>
    <lineage>
        <taxon>Bacteria</taxon>
        <taxon>Pseudomonadati</taxon>
        <taxon>Pseudomonadota</taxon>
        <taxon>Alphaproteobacteria</taxon>
        <taxon>Rhodobacterales</taxon>
        <taxon>Roseobacteraceae</taxon>
        <taxon>Donghicola</taxon>
    </lineage>
</organism>
<dbReference type="RefSeq" id="WP_177158195.1">
    <property type="nucleotide sequence ID" value="NZ_JABCJE010000007.1"/>
</dbReference>
<evidence type="ECO:0000313" key="3">
    <source>
        <dbReference type="Proteomes" id="UP000592216"/>
    </source>
</evidence>
<dbReference type="AlphaFoldDB" id="A0A850Q5R8"/>
<keyword evidence="1" id="KW-1133">Transmembrane helix</keyword>
<feature type="transmembrane region" description="Helical" evidence="1">
    <location>
        <begin position="54"/>
        <end position="76"/>
    </location>
</feature>
<protein>
    <submittedName>
        <fullName evidence="2">Uncharacterized protein</fullName>
    </submittedName>
</protein>
<reference evidence="2 3" key="1">
    <citation type="submission" date="2020-04" db="EMBL/GenBank/DDBJ databases">
        <title>Donghicola sp., a member of the Rhodobacteraceae family isolated from mangrove forest in Thailand.</title>
        <authorList>
            <person name="Charoenyingcharoen P."/>
            <person name="Yukphan P."/>
        </authorList>
    </citation>
    <scope>NUCLEOTIDE SEQUENCE [LARGE SCALE GENOMIC DNA]</scope>
    <source>
        <strain evidence="2 3">B5-SW-15</strain>
    </source>
</reference>
<evidence type="ECO:0000313" key="2">
    <source>
        <dbReference type="EMBL" id="NVO24466.1"/>
    </source>
</evidence>
<evidence type="ECO:0000256" key="1">
    <source>
        <dbReference type="SAM" id="Phobius"/>
    </source>
</evidence>
<feature type="transmembrane region" description="Helical" evidence="1">
    <location>
        <begin position="21"/>
        <end position="48"/>
    </location>
</feature>
<dbReference type="EMBL" id="JABCJE010000007">
    <property type="protein sequence ID" value="NVO24466.1"/>
    <property type="molecule type" value="Genomic_DNA"/>
</dbReference>
<dbReference type="Proteomes" id="UP000592216">
    <property type="component" value="Unassembled WGS sequence"/>
</dbReference>
<keyword evidence="1" id="KW-0472">Membrane</keyword>